<reference evidence="2" key="1">
    <citation type="submission" date="2023-03" db="EMBL/GenBank/DDBJ databases">
        <title>Massive genome expansion in bonnet fungi (Mycena s.s.) driven by repeated elements and novel gene families across ecological guilds.</title>
        <authorList>
            <consortium name="Lawrence Berkeley National Laboratory"/>
            <person name="Harder C.B."/>
            <person name="Miyauchi S."/>
            <person name="Viragh M."/>
            <person name="Kuo A."/>
            <person name="Thoen E."/>
            <person name="Andreopoulos B."/>
            <person name="Lu D."/>
            <person name="Skrede I."/>
            <person name="Drula E."/>
            <person name="Henrissat B."/>
            <person name="Morin E."/>
            <person name="Kohler A."/>
            <person name="Barry K."/>
            <person name="LaButti K."/>
            <person name="Morin E."/>
            <person name="Salamov A."/>
            <person name="Lipzen A."/>
            <person name="Mereny Z."/>
            <person name="Hegedus B."/>
            <person name="Baldrian P."/>
            <person name="Stursova M."/>
            <person name="Weitz H."/>
            <person name="Taylor A."/>
            <person name="Grigoriev I.V."/>
            <person name="Nagy L.G."/>
            <person name="Martin F."/>
            <person name="Kauserud H."/>
        </authorList>
    </citation>
    <scope>NUCLEOTIDE SEQUENCE</scope>
    <source>
        <strain evidence="2">CBHHK002</strain>
    </source>
</reference>
<dbReference type="AlphaFoldDB" id="A0AAD7EV47"/>
<evidence type="ECO:0000313" key="3">
    <source>
        <dbReference type="Proteomes" id="UP001218218"/>
    </source>
</evidence>
<protein>
    <submittedName>
        <fullName evidence="2">Uncharacterized protein</fullName>
    </submittedName>
</protein>
<comment type="caution">
    <text evidence="2">The sequence shown here is derived from an EMBL/GenBank/DDBJ whole genome shotgun (WGS) entry which is preliminary data.</text>
</comment>
<gene>
    <name evidence="2" type="ORF">DFH08DRAFT_956806</name>
</gene>
<evidence type="ECO:0000313" key="2">
    <source>
        <dbReference type="EMBL" id="KAJ7351988.1"/>
    </source>
</evidence>
<dbReference type="EMBL" id="JARIHO010000012">
    <property type="protein sequence ID" value="KAJ7351988.1"/>
    <property type="molecule type" value="Genomic_DNA"/>
</dbReference>
<organism evidence="2 3">
    <name type="scientific">Mycena albidolilacea</name>
    <dbReference type="NCBI Taxonomy" id="1033008"/>
    <lineage>
        <taxon>Eukaryota</taxon>
        <taxon>Fungi</taxon>
        <taxon>Dikarya</taxon>
        <taxon>Basidiomycota</taxon>
        <taxon>Agaricomycotina</taxon>
        <taxon>Agaricomycetes</taxon>
        <taxon>Agaricomycetidae</taxon>
        <taxon>Agaricales</taxon>
        <taxon>Marasmiineae</taxon>
        <taxon>Mycenaceae</taxon>
        <taxon>Mycena</taxon>
    </lineage>
</organism>
<feature type="region of interest" description="Disordered" evidence="1">
    <location>
        <begin position="1"/>
        <end position="102"/>
    </location>
</feature>
<evidence type="ECO:0000256" key="1">
    <source>
        <dbReference type="SAM" id="MobiDB-lite"/>
    </source>
</evidence>
<keyword evidence="3" id="KW-1185">Reference proteome</keyword>
<dbReference type="Proteomes" id="UP001218218">
    <property type="component" value="Unassembled WGS sequence"/>
</dbReference>
<name>A0AAD7EV47_9AGAR</name>
<sequence>MRLRDPAVRASSTPVATRTVYGSARKYPTRTRLRVRAYGSQPYEDDDDDKLSINFGSDTPEPLFTPSPKTKNDAPGRSMRQHNKEPKGNRHTQPSGASVVGPDINFSDAPEIKAFLESFTPSLLYLYPTFLEAEIADQKALDSLASWPRVNLVEFLGGLVGQGKLKKVVIEALVLRFRPDDYE</sequence>
<proteinExistence type="predicted"/>
<accession>A0AAD7EV47</accession>